<comment type="caution">
    <text evidence="2">The sequence shown here is derived from an EMBL/GenBank/DDBJ whole genome shotgun (WGS) entry which is preliminary data.</text>
</comment>
<dbReference type="Gene3D" id="3.30.1870.10">
    <property type="entry name" value="EreA-like, domain 2"/>
    <property type="match status" value="1"/>
</dbReference>
<dbReference type="PANTHER" id="PTHR31299">
    <property type="entry name" value="ESTERASE, PUTATIVE (AFU_ORTHOLOGUE AFUA_1G05850)-RELATED"/>
    <property type="match status" value="1"/>
</dbReference>
<dbReference type="EMBL" id="QQWG01000007">
    <property type="protein sequence ID" value="RRG21788.1"/>
    <property type="molecule type" value="Genomic_DNA"/>
</dbReference>
<dbReference type="Gene3D" id="3.40.1660.10">
    <property type="entry name" value="EreA-like (biosynthetic domain)"/>
    <property type="match status" value="1"/>
</dbReference>
<dbReference type="InterPro" id="IPR007815">
    <property type="entry name" value="Emycin_Estase"/>
</dbReference>
<keyword evidence="3" id="KW-1185">Reference proteome</keyword>
<dbReference type="InterPro" id="IPR052036">
    <property type="entry name" value="Hydrolase/PRTase-associated"/>
</dbReference>
<gene>
    <name evidence="2" type="ORF">DWB61_08510</name>
</gene>
<evidence type="ECO:0000256" key="1">
    <source>
        <dbReference type="SAM" id="SignalP"/>
    </source>
</evidence>
<dbReference type="GO" id="GO:0046677">
    <property type="term" value="P:response to antibiotic"/>
    <property type="evidence" value="ECO:0007669"/>
    <property type="project" value="InterPro"/>
</dbReference>
<dbReference type="Pfam" id="PF13715">
    <property type="entry name" value="CarbopepD_reg_2"/>
    <property type="match status" value="1"/>
</dbReference>
<dbReference type="Gene3D" id="1.20.1440.30">
    <property type="entry name" value="Biosynthetic Protein domain"/>
    <property type="match status" value="1"/>
</dbReference>
<accession>A0A425Y1G0</accession>
<feature type="signal peptide" evidence="1">
    <location>
        <begin position="1"/>
        <end position="18"/>
    </location>
</feature>
<keyword evidence="1" id="KW-0732">Signal</keyword>
<dbReference type="CDD" id="cd14728">
    <property type="entry name" value="Ere-like"/>
    <property type="match status" value="1"/>
</dbReference>
<dbReference type="Proteomes" id="UP000285794">
    <property type="component" value="Unassembled WGS sequence"/>
</dbReference>
<dbReference type="Pfam" id="PF05139">
    <property type="entry name" value="Erythro_esteras"/>
    <property type="match status" value="1"/>
</dbReference>
<evidence type="ECO:0000313" key="2">
    <source>
        <dbReference type="EMBL" id="RRG21788.1"/>
    </source>
</evidence>
<dbReference type="AlphaFoldDB" id="A0A425Y1G0"/>
<proteinExistence type="predicted"/>
<reference evidence="2 3" key="1">
    <citation type="submission" date="2018-07" db="EMBL/GenBank/DDBJ databases">
        <title>Draft genome sequence of Ancylomarina sp. M1P.</title>
        <authorList>
            <person name="Yadav S."/>
            <person name="Villanueva L."/>
            <person name="Damste J.S.S."/>
        </authorList>
    </citation>
    <scope>NUCLEOTIDE SEQUENCE [LARGE SCALE GENOMIC DNA]</scope>
    <source>
        <strain evidence="2 3">M1P</strain>
    </source>
</reference>
<dbReference type="PANTHER" id="PTHR31299:SF0">
    <property type="entry name" value="ESTERASE, PUTATIVE (AFU_ORTHOLOGUE AFUA_1G05850)-RELATED"/>
    <property type="match status" value="1"/>
</dbReference>
<dbReference type="SUPFAM" id="SSF49464">
    <property type="entry name" value="Carboxypeptidase regulatory domain-like"/>
    <property type="match status" value="1"/>
</dbReference>
<name>A0A425Y1G0_9BACT</name>
<evidence type="ECO:0000313" key="3">
    <source>
        <dbReference type="Proteomes" id="UP000285794"/>
    </source>
</evidence>
<protein>
    <recommendedName>
        <fullName evidence="4">Erythromycin esterase family protein</fullName>
    </recommendedName>
</protein>
<dbReference type="OrthoDB" id="9810066at2"/>
<dbReference type="InterPro" id="IPR008969">
    <property type="entry name" value="CarboxyPept-like_regulatory"/>
</dbReference>
<dbReference type="SUPFAM" id="SSF159501">
    <property type="entry name" value="EreA/ChaN-like"/>
    <property type="match status" value="1"/>
</dbReference>
<organism evidence="2 3">
    <name type="scientific">Ancylomarina euxinus</name>
    <dbReference type="NCBI Taxonomy" id="2283627"/>
    <lineage>
        <taxon>Bacteria</taxon>
        <taxon>Pseudomonadati</taxon>
        <taxon>Bacteroidota</taxon>
        <taxon>Bacteroidia</taxon>
        <taxon>Marinilabiliales</taxon>
        <taxon>Marinifilaceae</taxon>
        <taxon>Ancylomarina</taxon>
    </lineage>
</organism>
<sequence>MKYLYSCLILFLSLFANAQNIENKDTIKLNSISPGNNQFDDLKPLKEIIGDAQIVLLGEPTHGEGNVFEAKTRLVKFLNQEMDFNVLAFESSLYDFHKIYETISEGDSKVDCLKRCIYPIWTKANEFQGMLKYLVKQNTKLEVTGFDCQFMSEYSQEMLLGDLFILSEKLNFKLNEKELQFLNETLNYLSESFDVPDTYNLKHLIRLINRFKLKLNRLDTHKIINKHPVHLWQQVFFNIKEVATDYHQNHPSRKSREEFKASDSNTRDALMANNLLYFIKHNPNKKIICWGANTHFANQLKALNNKELSSFVPMGRILKKELGDKNVFIIGSTCASGEYASISEKSKTVPNPPKESIERRLISDSITNAIITLNKEDSLVCSALDYRPLKGKWGKVFDALLFIKETKRCNLYQGDFNYEEELEDLNQVVAKTSQSRTSSYKSIRQSDIYRTILGKIIMQKNDEPIPYVNIGLKNDAIGTISNMKGDFKLNITNKNLQDTVCFSCIGYKIQYHPIKEFLNASKSEIKMEAQNYDLNEVTISVERLTAKKILRKTIRAIDKNYSQKAYTQDVLFRIESEQKKSSSKYILEYINRTFDSNGYKPRWLFMTSVKEDRQRLATRIANLDSTGRFQHKFRPIKLKYIGFPAYQDLINYRKNCFLNPMKWFRYDFQLSDTLKYNGQTVFRIDFKCKYPSHRSTLQIRASKYYGYMFINMADNAIVKIETYTINDKSKIHNAVKYKAYESENIWFERDVVLYRKQGHNYFIDYAYHYDNWQTKSSSERFGFKATLLKSKSFKIPKTSTTVNDDFWSTYMQHHRYRNKYQHQNIKEFSKN</sequence>
<feature type="chain" id="PRO_5019359714" description="Erythromycin esterase family protein" evidence="1">
    <location>
        <begin position="19"/>
        <end position="831"/>
    </location>
</feature>
<evidence type="ECO:0008006" key="4">
    <source>
        <dbReference type="Google" id="ProtNLM"/>
    </source>
</evidence>
<dbReference type="RefSeq" id="WP_125030471.1">
    <property type="nucleotide sequence ID" value="NZ_JAPXVP010000007.1"/>
</dbReference>